<dbReference type="EMBL" id="UZAM01000573">
    <property type="protein sequence ID" value="VDO81845.1"/>
    <property type="molecule type" value="Genomic_DNA"/>
</dbReference>
<reference evidence="3" key="1">
    <citation type="submission" date="2016-06" db="UniProtKB">
        <authorList>
            <consortium name="WormBaseParasite"/>
        </authorList>
    </citation>
    <scope>IDENTIFICATION</scope>
</reference>
<dbReference type="WBParaSite" id="SBAD_0000029901-mRNA-1">
    <property type="protein sequence ID" value="SBAD_0000029901-mRNA-1"/>
    <property type="gene ID" value="SBAD_0000029901"/>
</dbReference>
<evidence type="ECO:0000313" key="2">
    <source>
        <dbReference type="Proteomes" id="UP000270296"/>
    </source>
</evidence>
<evidence type="ECO:0000313" key="1">
    <source>
        <dbReference type="EMBL" id="VDO81845.1"/>
    </source>
</evidence>
<dbReference type="AlphaFoldDB" id="A0A183I9I8"/>
<reference evidence="1 2" key="2">
    <citation type="submission" date="2018-11" db="EMBL/GenBank/DDBJ databases">
        <authorList>
            <consortium name="Pathogen Informatics"/>
        </authorList>
    </citation>
    <scope>NUCLEOTIDE SEQUENCE [LARGE SCALE GENOMIC DNA]</scope>
</reference>
<proteinExistence type="predicted"/>
<name>A0A183I9I8_9BILA</name>
<gene>
    <name evidence="1" type="ORF">SBAD_LOCUS282</name>
</gene>
<protein>
    <submittedName>
        <fullName evidence="3">YceI domain-containing protein</fullName>
    </submittedName>
</protein>
<accession>A0A183I9I8</accession>
<keyword evidence="2" id="KW-1185">Reference proteome</keyword>
<organism evidence="3">
    <name type="scientific">Soboliphyme baturini</name>
    <dbReference type="NCBI Taxonomy" id="241478"/>
    <lineage>
        <taxon>Eukaryota</taxon>
        <taxon>Metazoa</taxon>
        <taxon>Ecdysozoa</taxon>
        <taxon>Nematoda</taxon>
        <taxon>Enoplea</taxon>
        <taxon>Dorylaimia</taxon>
        <taxon>Dioctophymatida</taxon>
        <taxon>Dioctophymatoidea</taxon>
        <taxon>Soboliphymatidae</taxon>
        <taxon>Soboliphyme</taxon>
    </lineage>
</organism>
<evidence type="ECO:0000313" key="3">
    <source>
        <dbReference type="WBParaSite" id="SBAD_0000029901-mRNA-1"/>
    </source>
</evidence>
<dbReference type="Proteomes" id="UP000270296">
    <property type="component" value="Unassembled WGS sequence"/>
</dbReference>
<sequence length="272" mass="30186">MDLKNDGDFTMEGRRGNVGQLTDGALSWRPRRKVRLIAVKGERVLEKWQSVGGQKILRIDQATHLPAALDMGKVMGDGLLAELAVQLFGRLLSPAVTRTTDHIGGERGKEHQNVPYSIAFSDLEWSSRTGHREVEVSGSVDIKGMKRIKLYNRVSPVRRGVLHIIRLAQLRTGARRRWQPAQGRFGDSRPSIAPFQCPTYRPAGLPLPLPFASLFGVWTSVLLVVARYVSSSNRSPSGARPHAGFVLCVSFCTLGHLRYTPLRQKHPTAPQI</sequence>